<accession>A0AAU1UJF6</accession>
<feature type="domain" description="PucR C-terminal helix-turn-helix" evidence="1">
    <location>
        <begin position="467"/>
        <end position="524"/>
    </location>
</feature>
<dbReference type="InterPro" id="IPR025736">
    <property type="entry name" value="PucR_C-HTH_dom"/>
</dbReference>
<proteinExistence type="predicted"/>
<reference evidence="2" key="1">
    <citation type="submission" date="2022-10" db="EMBL/GenBank/DDBJ databases">
        <title>The complete genomes of actinobacterial strains from the NBC collection.</title>
        <authorList>
            <person name="Joergensen T.S."/>
            <person name="Alvarez Arevalo M."/>
            <person name="Sterndorff E.B."/>
            <person name="Faurdal D."/>
            <person name="Vuksanovic O."/>
            <person name="Mourched A.-S."/>
            <person name="Charusanti P."/>
            <person name="Shaw S."/>
            <person name="Blin K."/>
            <person name="Weber T."/>
        </authorList>
    </citation>
    <scope>NUCLEOTIDE SEQUENCE</scope>
    <source>
        <strain evidence="2">NBC_00119</strain>
    </source>
</reference>
<dbReference type="InterPro" id="IPR051448">
    <property type="entry name" value="CdaR-like_regulators"/>
</dbReference>
<name>A0AAU1UJF6_9ACTN</name>
<gene>
    <name evidence="2" type="ORF">OHU69_43755</name>
</gene>
<sequence length="527" mass="55520">MSDRTIPDGRAAGSLRFLVGSTGPLRVLAAPGGLDVPVRGTVIHDPGDPLPAAPSALLLLVGADVADPRTGTVLRRAAAQGYAGVVVKCRGQEADRLTAEAERCSLAVLAAGDAMPWRYVDAEIGCALAAYGVGDLSPSAPAGSEELFSLADAVAAVVGGSVAVEDLDQHVVAYSNVPGQRIDSLRERGILERRVPDDPGQRQQYRDVLAADGVVRFPRARDELARAAVAVRAGTLPLGTLWAIEPEGGLSEQAESALRDAARLAAPHLLRALNATETEQRMRRDTLRALLEGYGPPADEAAARLGLGQGEKVCLAAFAPDEGSALIAHLESSLVRYCAAHLPSATVTASARAVYVLLTSLSPAAARRFADGALGTVRAALGTPVRAVVTRAYPDLLRAGALRREADDILRATDGGRAGAPAATAEDVRHVVLLNRLADELRREPWLRLPGVAALLAHDAEQGTDYAATVTAWLDATGDVASAAAGLRVHPNTLRYRLRRVRELFGLDLDDREVRLAAWLELRLAQR</sequence>
<dbReference type="EMBL" id="CP108195">
    <property type="protein sequence ID" value="WTS17356.1"/>
    <property type="molecule type" value="Genomic_DNA"/>
</dbReference>
<dbReference type="Pfam" id="PF13556">
    <property type="entry name" value="HTH_30"/>
    <property type="match status" value="1"/>
</dbReference>
<dbReference type="Gene3D" id="1.10.10.2840">
    <property type="entry name" value="PucR C-terminal helix-turn-helix domain"/>
    <property type="match status" value="1"/>
</dbReference>
<organism evidence="2">
    <name type="scientific">Streptomyces sp. NBC_00119</name>
    <dbReference type="NCBI Taxonomy" id="2975659"/>
    <lineage>
        <taxon>Bacteria</taxon>
        <taxon>Bacillati</taxon>
        <taxon>Actinomycetota</taxon>
        <taxon>Actinomycetes</taxon>
        <taxon>Kitasatosporales</taxon>
        <taxon>Streptomycetaceae</taxon>
        <taxon>Streptomyces</taxon>
    </lineage>
</organism>
<dbReference type="PANTHER" id="PTHR33744">
    <property type="entry name" value="CARBOHYDRATE DIACID REGULATOR"/>
    <property type="match status" value="1"/>
</dbReference>
<dbReference type="PANTHER" id="PTHR33744:SF17">
    <property type="entry name" value="CONSERVED PROTEIN"/>
    <property type="match status" value="1"/>
</dbReference>
<evidence type="ECO:0000313" key="2">
    <source>
        <dbReference type="EMBL" id="WTS17356.1"/>
    </source>
</evidence>
<dbReference type="AlphaFoldDB" id="A0AAU1UJF6"/>
<protein>
    <submittedName>
        <fullName evidence="2">Helix-turn-helix domain-containing protein</fullName>
    </submittedName>
</protein>
<dbReference type="InterPro" id="IPR042070">
    <property type="entry name" value="PucR_C-HTH_sf"/>
</dbReference>
<evidence type="ECO:0000259" key="1">
    <source>
        <dbReference type="Pfam" id="PF13556"/>
    </source>
</evidence>